<dbReference type="AlphaFoldDB" id="A0A1H9WXI6"/>
<dbReference type="Pfam" id="PF02518">
    <property type="entry name" value="HATPase_c"/>
    <property type="match status" value="1"/>
</dbReference>
<evidence type="ECO:0000313" key="9">
    <source>
        <dbReference type="EMBL" id="SES38491.1"/>
    </source>
</evidence>
<evidence type="ECO:0000313" key="10">
    <source>
        <dbReference type="Proteomes" id="UP000182841"/>
    </source>
</evidence>
<proteinExistence type="predicted"/>
<dbReference type="GO" id="GO:0004673">
    <property type="term" value="F:protein histidine kinase activity"/>
    <property type="evidence" value="ECO:0007669"/>
    <property type="project" value="UniProtKB-EC"/>
</dbReference>
<evidence type="ECO:0000256" key="6">
    <source>
        <dbReference type="SAM" id="MobiDB-lite"/>
    </source>
</evidence>
<dbReference type="InterPro" id="IPR036890">
    <property type="entry name" value="HATPase_C_sf"/>
</dbReference>
<dbReference type="SUPFAM" id="SSF55874">
    <property type="entry name" value="ATPase domain of HSP90 chaperone/DNA topoisomerase II/histidine kinase"/>
    <property type="match status" value="1"/>
</dbReference>
<dbReference type="GO" id="GO:0000160">
    <property type="term" value="P:phosphorelay signal transduction system"/>
    <property type="evidence" value="ECO:0007669"/>
    <property type="project" value="TreeGrafter"/>
</dbReference>
<dbReference type="GO" id="GO:0005886">
    <property type="term" value="C:plasma membrane"/>
    <property type="evidence" value="ECO:0007669"/>
    <property type="project" value="TreeGrafter"/>
</dbReference>
<evidence type="ECO:0000256" key="5">
    <source>
        <dbReference type="ARBA" id="ARBA00022777"/>
    </source>
</evidence>
<keyword evidence="10" id="KW-1185">Reference proteome</keyword>
<reference evidence="10" key="1">
    <citation type="submission" date="2016-10" db="EMBL/GenBank/DDBJ databases">
        <authorList>
            <person name="Varghese N."/>
            <person name="Submissions S."/>
        </authorList>
    </citation>
    <scope>NUCLEOTIDE SEQUENCE [LARGE SCALE GENOMIC DNA]</scope>
    <source>
        <strain evidence="10">CGMCC 4.6825</strain>
    </source>
</reference>
<dbReference type="Proteomes" id="UP000182841">
    <property type="component" value="Unassembled WGS sequence"/>
</dbReference>
<dbReference type="Gene3D" id="3.30.565.10">
    <property type="entry name" value="Histidine kinase-like ATPase, C-terminal domain"/>
    <property type="match status" value="1"/>
</dbReference>
<feature type="region of interest" description="Disordered" evidence="6">
    <location>
        <begin position="438"/>
        <end position="599"/>
    </location>
</feature>
<feature type="domain" description="Histidine kinase/HSP90-like ATPase" evidence="8">
    <location>
        <begin position="238"/>
        <end position="345"/>
    </location>
</feature>
<evidence type="ECO:0000256" key="4">
    <source>
        <dbReference type="ARBA" id="ARBA00022679"/>
    </source>
</evidence>
<keyword evidence="3" id="KW-0597">Phosphoprotein</keyword>
<dbReference type="InterPro" id="IPR050428">
    <property type="entry name" value="TCS_sensor_his_kinase"/>
</dbReference>
<evidence type="ECO:0000256" key="7">
    <source>
        <dbReference type="SAM" id="Phobius"/>
    </source>
</evidence>
<comment type="catalytic activity">
    <reaction evidence="1">
        <text>ATP + protein L-histidine = ADP + protein N-phospho-L-histidine.</text>
        <dbReference type="EC" id="2.7.13.3"/>
    </reaction>
</comment>
<dbReference type="EC" id="2.7.13.3" evidence="2"/>
<accession>A0A1H9WXI6</accession>
<keyword evidence="4" id="KW-0808">Transferase</keyword>
<feature type="transmembrane region" description="Helical" evidence="7">
    <location>
        <begin position="73"/>
        <end position="92"/>
    </location>
</feature>
<feature type="region of interest" description="Disordered" evidence="6">
    <location>
        <begin position="351"/>
        <end position="421"/>
    </location>
</feature>
<organism evidence="9 10">
    <name type="scientific">Streptomyces qinglanensis</name>
    <dbReference type="NCBI Taxonomy" id="943816"/>
    <lineage>
        <taxon>Bacteria</taxon>
        <taxon>Bacillati</taxon>
        <taxon>Actinomycetota</taxon>
        <taxon>Actinomycetes</taxon>
        <taxon>Kitasatosporales</taxon>
        <taxon>Streptomycetaceae</taxon>
        <taxon>Streptomyces</taxon>
    </lineage>
</organism>
<evidence type="ECO:0000259" key="8">
    <source>
        <dbReference type="Pfam" id="PF02518"/>
    </source>
</evidence>
<dbReference type="OrthoDB" id="4652229at2"/>
<feature type="compositionally biased region" description="Low complexity" evidence="6">
    <location>
        <begin position="468"/>
        <end position="482"/>
    </location>
</feature>
<dbReference type="PANTHER" id="PTHR45436">
    <property type="entry name" value="SENSOR HISTIDINE KINASE YKOH"/>
    <property type="match status" value="1"/>
</dbReference>
<keyword evidence="7" id="KW-0812">Transmembrane</keyword>
<dbReference type="PANTHER" id="PTHR45436:SF5">
    <property type="entry name" value="SENSOR HISTIDINE KINASE TRCS"/>
    <property type="match status" value="1"/>
</dbReference>
<gene>
    <name evidence="9" type="ORF">SAMN05421870_1248</name>
</gene>
<protein>
    <recommendedName>
        <fullName evidence="2">histidine kinase</fullName>
        <ecNumber evidence="2">2.7.13.3</ecNumber>
    </recommendedName>
</protein>
<keyword evidence="7" id="KW-1133">Transmembrane helix</keyword>
<keyword evidence="7" id="KW-0472">Membrane</keyword>
<feature type="compositionally biased region" description="Gly residues" evidence="6">
    <location>
        <begin position="503"/>
        <end position="514"/>
    </location>
</feature>
<dbReference type="InterPro" id="IPR003594">
    <property type="entry name" value="HATPase_dom"/>
</dbReference>
<feature type="compositionally biased region" description="Basic and acidic residues" evidence="6">
    <location>
        <begin position="574"/>
        <end position="599"/>
    </location>
</feature>
<feature type="compositionally biased region" description="Low complexity" evidence="6">
    <location>
        <begin position="374"/>
        <end position="398"/>
    </location>
</feature>
<dbReference type="RefSeq" id="WP_143081902.1">
    <property type="nucleotide sequence ID" value="NZ_FOGO01000024.1"/>
</dbReference>
<evidence type="ECO:0000256" key="3">
    <source>
        <dbReference type="ARBA" id="ARBA00022553"/>
    </source>
</evidence>
<feature type="region of interest" description="Disordered" evidence="6">
    <location>
        <begin position="103"/>
        <end position="124"/>
    </location>
</feature>
<evidence type="ECO:0000256" key="1">
    <source>
        <dbReference type="ARBA" id="ARBA00000085"/>
    </source>
</evidence>
<name>A0A1H9WXI6_9ACTN</name>
<evidence type="ECO:0000256" key="2">
    <source>
        <dbReference type="ARBA" id="ARBA00012438"/>
    </source>
</evidence>
<feature type="compositionally biased region" description="Pro residues" evidence="6">
    <location>
        <begin position="399"/>
        <end position="421"/>
    </location>
</feature>
<dbReference type="EMBL" id="FOGO01000024">
    <property type="protein sequence ID" value="SES38491.1"/>
    <property type="molecule type" value="Genomic_DNA"/>
</dbReference>
<sequence>MSGPPSSSIPPPREAPAAAVDAALRRRLVRLACAPALVVALAATAAVTFLWSAGQPDAATAGAVPGDVAGPGTLAAVLLVAAAALAGGIRAASAQAAALNRRARSAPPAPAPGSGTVVEDGPGQRLRPADQVAVFVNLARRLQSLLHREIHVLDELENQVEDPDILKGVFQVDHLATRIRRYAENLAVLGGAVPRRQWTRPVQLTEILRSSAAEVEHYQRVRLVPPIEGTVTGQAVADVIHLLSELVENATFYSPPQTRVLLRASRVTAGLAIEVEDRGLGMTEQTQQRMNALLADPEGVDVGALLADGRIGLYVVGMLARRHGVAVQLRGNIYGGVQAVLVLPHAMLGDPQPASEHAPRAEQRAPHAPPSGAAPPRSAHSGTAPHPRSAHPAAAPHPGSAPPDGPGTPRPTPPAPAPAPAPVAIAAPVAVAGGPLPAAAGPDPAGPVPAAGPVPGGDPASHGPPPASGAARHGAAPASGPASSPPPPASGAAPYGPAPGGAPGPAAGPGGPEGGGERPRLPRRSRQQHLAPELRDAPTAGTPARRTGNAGGTGDAEDAVHDPGLMAAFRRGVGRADVEARGRPSPDGHGPSHQEEGRS</sequence>
<keyword evidence="5" id="KW-0418">Kinase</keyword>
<feature type="transmembrane region" description="Helical" evidence="7">
    <location>
        <begin position="31"/>
        <end position="53"/>
    </location>
</feature>